<evidence type="ECO:0000313" key="1">
    <source>
        <dbReference type="EMBL" id="HIW95517.1"/>
    </source>
</evidence>
<protein>
    <submittedName>
        <fullName evidence="1">Uncharacterized protein</fullName>
    </submittedName>
</protein>
<dbReference type="Proteomes" id="UP000824189">
    <property type="component" value="Unassembled WGS sequence"/>
</dbReference>
<name>A0A9D1UPP9_9CORY</name>
<proteinExistence type="predicted"/>
<gene>
    <name evidence="1" type="ORF">H9867_03400</name>
</gene>
<evidence type="ECO:0000313" key="2">
    <source>
        <dbReference type="Proteomes" id="UP000824189"/>
    </source>
</evidence>
<sequence length="374" mass="40465">MATALESLLRHSRSAALAGRTVESWTLATQFATRHWLATADDVADELRGEFFTLRATVADHLRLHDEGIQALHQLREWARDHGDHAAALVATAHLAYYAQNVEPGTLSELSSPAEMLAQLADDLARWRPDADSPTIAEDDSLTWQDIPAEQAAKITQAATIGFTVAVNLSGGDAAASQQFTSFFTAMVRRFGSKDPSPADRLLWLAQQAWSEGRWDDAFDLADQVHDLPDVSVASSFEAHDVSSQMLLMLISARGGDEELEQQLARRLTLCSYIAVANGAAVVAINQAELAGRLVLADRPEFYDTLEIMMFFLEGAPLSSPAMLNLSLITAAGALGAGDKERARQLATAVAQWSAFTPDAHRTEEALAIAEAAQ</sequence>
<accession>A0A9D1UPP9</accession>
<reference evidence="1" key="1">
    <citation type="journal article" date="2021" name="PeerJ">
        <title>Extensive microbial diversity within the chicken gut microbiome revealed by metagenomics and culture.</title>
        <authorList>
            <person name="Gilroy R."/>
            <person name="Ravi A."/>
            <person name="Getino M."/>
            <person name="Pursley I."/>
            <person name="Horton D.L."/>
            <person name="Alikhan N.F."/>
            <person name="Baker D."/>
            <person name="Gharbi K."/>
            <person name="Hall N."/>
            <person name="Watson M."/>
            <person name="Adriaenssens E.M."/>
            <person name="Foster-Nyarko E."/>
            <person name="Jarju S."/>
            <person name="Secka A."/>
            <person name="Antonio M."/>
            <person name="Oren A."/>
            <person name="Chaudhuri R.R."/>
            <person name="La Ragione R."/>
            <person name="Hildebrand F."/>
            <person name="Pallen M.J."/>
        </authorList>
    </citation>
    <scope>NUCLEOTIDE SEQUENCE</scope>
    <source>
        <strain evidence="1">4376</strain>
    </source>
</reference>
<dbReference type="AlphaFoldDB" id="A0A9D1UPP9"/>
<reference evidence="1" key="2">
    <citation type="submission" date="2021-04" db="EMBL/GenBank/DDBJ databases">
        <authorList>
            <person name="Gilroy R."/>
        </authorList>
    </citation>
    <scope>NUCLEOTIDE SEQUENCE</scope>
    <source>
        <strain evidence="1">4376</strain>
    </source>
</reference>
<comment type="caution">
    <text evidence="1">The sequence shown here is derived from an EMBL/GenBank/DDBJ whole genome shotgun (WGS) entry which is preliminary data.</text>
</comment>
<organism evidence="1 2">
    <name type="scientific">Candidatus Corynebacterium gallistercoris</name>
    <dbReference type="NCBI Taxonomy" id="2838530"/>
    <lineage>
        <taxon>Bacteria</taxon>
        <taxon>Bacillati</taxon>
        <taxon>Actinomycetota</taxon>
        <taxon>Actinomycetes</taxon>
        <taxon>Mycobacteriales</taxon>
        <taxon>Corynebacteriaceae</taxon>
        <taxon>Corynebacterium</taxon>
    </lineage>
</organism>
<dbReference type="EMBL" id="DXFZ01000042">
    <property type="protein sequence ID" value="HIW95517.1"/>
    <property type="molecule type" value="Genomic_DNA"/>
</dbReference>